<feature type="domain" description="Glycosyl transferase family 51" evidence="13">
    <location>
        <begin position="71"/>
        <end position="237"/>
    </location>
</feature>
<dbReference type="Gene3D" id="3.40.710.10">
    <property type="entry name" value="DD-peptidase/beta-lactamase superfamily"/>
    <property type="match status" value="1"/>
</dbReference>
<evidence type="ECO:0000256" key="3">
    <source>
        <dbReference type="ARBA" id="ARBA00007739"/>
    </source>
</evidence>
<dbReference type="InterPro" id="IPR050396">
    <property type="entry name" value="Glycosyltr_51/Transpeptidase"/>
</dbReference>
<dbReference type="Proteomes" id="UP000253083">
    <property type="component" value="Unassembled WGS sequence"/>
</dbReference>
<dbReference type="InterPro" id="IPR001460">
    <property type="entry name" value="PCN-bd_Tpept"/>
</dbReference>
<name>A0A395JQ58_9GAMM</name>
<keyword evidence="8" id="KW-0378">Hydrolase</keyword>
<evidence type="ECO:0000256" key="10">
    <source>
        <dbReference type="ARBA" id="ARBA00044770"/>
    </source>
</evidence>
<dbReference type="Pfam" id="PF00905">
    <property type="entry name" value="Transpeptidase"/>
    <property type="match status" value="1"/>
</dbReference>
<sequence length="730" mass="82162">MLFGRRLVAKWLRRSVLLGTFASVVFMSVLAVLTVRSMQPLPNNLSAVTTALTKPQLLDRTGRPLTITYQNNWNAHDTVALHQVPEFLQHAFILAEDKRFYQHKGIDWSARFNALLQNILALEGIRGASTISEQVVRMLHPRPRSVWARWVEGWEARELEQQVDKASILEFYLNQVPYAAQRRGVQQAATYYFDRDLHTLSQKEMLSLAVLVRAPSRFDLYKSTDRINGRLNVLIDRAAESDLVADPSVIKQQALTVRRPPALIDVSHFAQRVYTSHANQNHQIPTTLDTELQQFAEHILSSRLRDLAPRRVNNAGMIVVDHQTDEVLVWAVGNGNQQVQKTAYDTVQVKRQPGSTLKPFVYAMALEKDWTAATLIDDSPLSEGVGQGVHAYRNYSNTYYGPISVREALGNSLNIPAIKTAQYVGVEPLLDRFNQLGMTNLTLRSVDYGNGIALGNAEISLLELTTAYATLARGGEYRPLKTTFLPSSNQSTRVFSNAASSLIGNILSDPDARRREFGRGGTLHLPVQTAVKTGTSTDYRDAWVMGYNHRYVVGVWMGNLDNSPMDEITGSSGPALAMRAMFSELNRRGDTRGLPIARNLQRQTVCIQTGLLDDGQCATRDEWFIRGKLPASQAPIETMLRYRLEHPVDQMLVARDPRIPDDSEALELRLNQQQRVARVQWWVDGRLVATTNETRYLWPLEAGEHRFHARVFTVDDTAAQLTNSVLLTVR</sequence>
<dbReference type="FunCoup" id="A0A395JQ58">
    <property type="interactions" value="125"/>
</dbReference>
<dbReference type="InParanoid" id="A0A395JQ58"/>
<evidence type="ECO:0000256" key="7">
    <source>
        <dbReference type="ARBA" id="ARBA00022679"/>
    </source>
</evidence>
<keyword evidence="16" id="KW-1185">Reference proteome</keyword>
<feature type="domain" description="Penicillin-binding C-terminal" evidence="14">
    <location>
        <begin position="643"/>
        <end position="706"/>
    </location>
</feature>
<dbReference type="OrthoDB" id="9766909at2"/>
<protein>
    <recommendedName>
        <fullName evidence="10">peptidoglycan glycosyltransferase</fullName>
        <ecNumber evidence="10">2.4.99.28</ecNumber>
    </recommendedName>
</protein>
<comment type="similarity">
    <text evidence="2">In the C-terminal section; belongs to the transpeptidase family.</text>
</comment>
<comment type="pathway">
    <text evidence="1">Cell wall biogenesis; peptidoglycan biosynthesis.</text>
</comment>
<proteinExistence type="inferred from homology"/>
<evidence type="ECO:0000256" key="4">
    <source>
        <dbReference type="ARBA" id="ARBA00022645"/>
    </source>
</evidence>
<dbReference type="SUPFAM" id="SSF56601">
    <property type="entry name" value="beta-lactamase/transpeptidase-like"/>
    <property type="match status" value="1"/>
</dbReference>
<dbReference type="InterPro" id="IPR001264">
    <property type="entry name" value="Glyco_trans_51"/>
</dbReference>
<dbReference type="UniPathway" id="UPA00219"/>
<evidence type="ECO:0000259" key="13">
    <source>
        <dbReference type="Pfam" id="PF00912"/>
    </source>
</evidence>
<dbReference type="InterPro" id="IPR036950">
    <property type="entry name" value="PBP_transglycosylase"/>
</dbReference>
<dbReference type="PANTHER" id="PTHR32282">
    <property type="entry name" value="BINDING PROTEIN TRANSPEPTIDASE, PUTATIVE-RELATED"/>
    <property type="match status" value="1"/>
</dbReference>
<evidence type="ECO:0000313" key="15">
    <source>
        <dbReference type="EMBL" id="RBP52755.1"/>
    </source>
</evidence>
<dbReference type="SUPFAM" id="SSF53955">
    <property type="entry name" value="Lysozyme-like"/>
    <property type="match status" value="1"/>
</dbReference>
<evidence type="ECO:0000256" key="11">
    <source>
        <dbReference type="ARBA" id="ARBA00049902"/>
    </source>
</evidence>
<dbReference type="AlphaFoldDB" id="A0A395JQ58"/>
<comment type="catalytic activity">
    <reaction evidence="11">
        <text>[GlcNAc-(1-&gt;4)-Mur2Ac(oyl-L-Ala-gamma-D-Glu-L-Lys-D-Ala-D-Ala)](n)-di-trans,octa-cis-undecaprenyl diphosphate + beta-D-GlcNAc-(1-&gt;4)-Mur2Ac(oyl-L-Ala-gamma-D-Glu-L-Lys-D-Ala-D-Ala)-di-trans,octa-cis-undecaprenyl diphosphate = [GlcNAc-(1-&gt;4)-Mur2Ac(oyl-L-Ala-gamma-D-Glu-L-Lys-D-Ala-D-Ala)](n+1)-di-trans,octa-cis-undecaprenyl diphosphate + di-trans,octa-cis-undecaprenyl diphosphate + H(+)</text>
        <dbReference type="Rhea" id="RHEA:23708"/>
        <dbReference type="Rhea" id="RHEA-COMP:9602"/>
        <dbReference type="Rhea" id="RHEA-COMP:9603"/>
        <dbReference type="ChEBI" id="CHEBI:15378"/>
        <dbReference type="ChEBI" id="CHEBI:58405"/>
        <dbReference type="ChEBI" id="CHEBI:60033"/>
        <dbReference type="ChEBI" id="CHEBI:78435"/>
        <dbReference type="EC" id="2.4.99.28"/>
    </reaction>
</comment>
<dbReference type="GO" id="GO:0008658">
    <property type="term" value="F:penicillin binding"/>
    <property type="evidence" value="ECO:0007669"/>
    <property type="project" value="InterPro"/>
</dbReference>
<feature type="domain" description="Penicillin-binding protein transpeptidase" evidence="12">
    <location>
        <begin position="317"/>
        <end position="548"/>
    </location>
</feature>
<dbReference type="GO" id="GO:0030288">
    <property type="term" value="C:outer membrane-bounded periplasmic space"/>
    <property type="evidence" value="ECO:0007669"/>
    <property type="project" value="TreeGrafter"/>
</dbReference>
<dbReference type="EC" id="2.4.99.28" evidence="10"/>
<keyword evidence="4" id="KW-0121">Carboxypeptidase</keyword>
<dbReference type="Pfam" id="PF00912">
    <property type="entry name" value="Transgly"/>
    <property type="match status" value="1"/>
</dbReference>
<keyword evidence="5" id="KW-0645">Protease</keyword>
<reference evidence="15 16" key="1">
    <citation type="submission" date="2018-06" db="EMBL/GenBank/DDBJ databases">
        <title>Genomic Encyclopedia of Type Strains, Phase IV (KMG-IV): sequencing the most valuable type-strain genomes for metagenomic binning, comparative biology and taxonomic classification.</title>
        <authorList>
            <person name="Goeker M."/>
        </authorList>
    </citation>
    <scope>NUCLEOTIDE SEQUENCE [LARGE SCALE GENOMIC DNA]</scope>
    <source>
        <strain evidence="15 16">DSM 24032</strain>
    </source>
</reference>
<dbReference type="InterPro" id="IPR009647">
    <property type="entry name" value="PBP_C"/>
</dbReference>
<dbReference type="InterPro" id="IPR012338">
    <property type="entry name" value="Beta-lactam/transpept-like"/>
</dbReference>
<evidence type="ECO:0000256" key="2">
    <source>
        <dbReference type="ARBA" id="ARBA00007090"/>
    </source>
</evidence>
<dbReference type="EMBL" id="QNRT01000001">
    <property type="protein sequence ID" value="RBP52755.1"/>
    <property type="molecule type" value="Genomic_DNA"/>
</dbReference>
<organism evidence="15 16">
    <name type="scientific">Arenicella xantha</name>
    <dbReference type="NCBI Taxonomy" id="644221"/>
    <lineage>
        <taxon>Bacteria</taxon>
        <taxon>Pseudomonadati</taxon>
        <taxon>Pseudomonadota</taxon>
        <taxon>Gammaproteobacteria</taxon>
        <taxon>Arenicellales</taxon>
        <taxon>Arenicellaceae</taxon>
        <taxon>Arenicella</taxon>
    </lineage>
</organism>
<evidence type="ECO:0000256" key="6">
    <source>
        <dbReference type="ARBA" id="ARBA00022676"/>
    </source>
</evidence>
<comment type="caution">
    <text evidence="15">The sequence shown here is derived from an EMBL/GenBank/DDBJ whole genome shotgun (WGS) entry which is preliminary data.</text>
</comment>
<evidence type="ECO:0000259" key="12">
    <source>
        <dbReference type="Pfam" id="PF00905"/>
    </source>
</evidence>
<keyword evidence="7" id="KW-0808">Transferase</keyword>
<dbReference type="InterPro" id="IPR023346">
    <property type="entry name" value="Lysozyme-like_dom_sf"/>
</dbReference>
<dbReference type="GO" id="GO:0006508">
    <property type="term" value="P:proteolysis"/>
    <property type="evidence" value="ECO:0007669"/>
    <property type="project" value="UniProtKB-KW"/>
</dbReference>
<evidence type="ECO:0000256" key="1">
    <source>
        <dbReference type="ARBA" id="ARBA00004752"/>
    </source>
</evidence>
<dbReference type="RefSeq" id="WP_113952378.1">
    <property type="nucleotide sequence ID" value="NZ_QNRT01000001.1"/>
</dbReference>
<evidence type="ECO:0000256" key="8">
    <source>
        <dbReference type="ARBA" id="ARBA00022801"/>
    </source>
</evidence>
<gene>
    <name evidence="15" type="ORF">DFR28_101138</name>
</gene>
<evidence type="ECO:0000256" key="9">
    <source>
        <dbReference type="ARBA" id="ARBA00023268"/>
    </source>
</evidence>
<evidence type="ECO:0000313" key="16">
    <source>
        <dbReference type="Proteomes" id="UP000253083"/>
    </source>
</evidence>
<dbReference type="GO" id="GO:0008955">
    <property type="term" value="F:peptidoglycan glycosyltransferase activity"/>
    <property type="evidence" value="ECO:0007669"/>
    <property type="project" value="UniProtKB-EC"/>
</dbReference>
<dbReference type="Gene3D" id="1.10.3810.10">
    <property type="entry name" value="Biosynthetic peptidoglycan transglycosylase-like"/>
    <property type="match status" value="1"/>
</dbReference>
<evidence type="ECO:0000259" key="14">
    <source>
        <dbReference type="Pfam" id="PF06832"/>
    </source>
</evidence>
<accession>A0A395JQ58</accession>
<comment type="similarity">
    <text evidence="3">In the N-terminal section; belongs to the glycosyltransferase 51 family.</text>
</comment>
<evidence type="ECO:0000256" key="5">
    <source>
        <dbReference type="ARBA" id="ARBA00022670"/>
    </source>
</evidence>
<keyword evidence="9" id="KW-0511">Multifunctional enzyme</keyword>
<keyword evidence="6" id="KW-0328">Glycosyltransferase</keyword>
<dbReference type="PANTHER" id="PTHR32282:SF15">
    <property type="entry name" value="PENICILLIN-BINDING PROTEIN 1C"/>
    <property type="match status" value="1"/>
</dbReference>
<dbReference type="Pfam" id="PF06832">
    <property type="entry name" value="BiPBP_C"/>
    <property type="match status" value="1"/>
</dbReference>
<dbReference type="GO" id="GO:0009252">
    <property type="term" value="P:peptidoglycan biosynthetic process"/>
    <property type="evidence" value="ECO:0007669"/>
    <property type="project" value="UniProtKB-UniPathway"/>
</dbReference>
<dbReference type="GO" id="GO:0004180">
    <property type="term" value="F:carboxypeptidase activity"/>
    <property type="evidence" value="ECO:0007669"/>
    <property type="project" value="UniProtKB-KW"/>
</dbReference>